<name>A0A914D2E2_9BILA</name>
<reference evidence="2" key="1">
    <citation type="submission" date="2022-11" db="UniProtKB">
        <authorList>
            <consortium name="WormBaseParasite"/>
        </authorList>
    </citation>
    <scope>IDENTIFICATION</scope>
</reference>
<proteinExistence type="predicted"/>
<protein>
    <submittedName>
        <fullName evidence="2">Uncharacterized protein</fullName>
    </submittedName>
</protein>
<keyword evidence="1" id="KW-1185">Reference proteome</keyword>
<evidence type="ECO:0000313" key="2">
    <source>
        <dbReference type="WBParaSite" id="ACRNAN_scaffold17408.g10994.t1"/>
    </source>
</evidence>
<dbReference type="WBParaSite" id="ACRNAN_scaffold17408.g10994.t1">
    <property type="protein sequence ID" value="ACRNAN_scaffold17408.g10994.t1"/>
    <property type="gene ID" value="ACRNAN_scaffold17408.g10994"/>
</dbReference>
<accession>A0A914D2E2</accession>
<organism evidence="1 2">
    <name type="scientific">Acrobeloides nanus</name>
    <dbReference type="NCBI Taxonomy" id="290746"/>
    <lineage>
        <taxon>Eukaryota</taxon>
        <taxon>Metazoa</taxon>
        <taxon>Ecdysozoa</taxon>
        <taxon>Nematoda</taxon>
        <taxon>Chromadorea</taxon>
        <taxon>Rhabditida</taxon>
        <taxon>Tylenchina</taxon>
        <taxon>Cephalobomorpha</taxon>
        <taxon>Cephaloboidea</taxon>
        <taxon>Cephalobidae</taxon>
        <taxon>Acrobeloides</taxon>
    </lineage>
</organism>
<evidence type="ECO:0000313" key="1">
    <source>
        <dbReference type="Proteomes" id="UP000887540"/>
    </source>
</evidence>
<dbReference type="AlphaFoldDB" id="A0A914D2E2"/>
<sequence length="96" mass="11360">MEFIHCATQWINSMSKYAPSKPCFDIFFIIEVHTFKDNLYMLCNSTFVASVWLMLMFVKDRYQALCSNLFKVIPTQHTPHWKVHLKLFIISLIALL</sequence>
<dbReference type="Proteomes" id="UP000887540">
    <property type="component" value="Unplaced"/>
</dbReference>